<proteinExistence type="predicted"/>
<dbReference type="HOGENOM" id="CLU_168298_2_0_11"/>
<dbReference type="EMBL" id="CP001618">
    <property type="protein sequence ID" value="ACQ79307.1"/>
    <property type="molecule type" value="Genomic_DNA"/>
</dbReference>
<sequence length="107" mass="10863">MGTGAGFEVSTEVLTAHAGRLEAVRDAVDLAADAAGQVDLSDGSFGVLCAFLPPIVLQSEAETEDAIAAAGETLTAMAQGVRDMAADYAAADEGEQGRLDRLRAALP</sequence>
<dbReference type="RefSeq" id="WP_015881547.1">
    <property type="nucleotide sequence ID" value="NC_012669.1"/>
</dbReference>
<gene>
    <name evidence="1" type="ordered locus">Bcav_1046</name>
</gene>
<dbReference type="STRING" id="471853.Bcav_1046"/>
<keyword evidence="2" id="KW-1185">Reference proteome</keyword>
<name>C5C0C1_BEUC1</name>
<dbReference type="KEGG" id="bcv:Bcav_1046"/>
<dbReference type="eggNOG" id="ENOG5033I6R">
    <property type="taxonomic scope" value="Bacteria"/>
</dbReference>
<evidence type="ECO:0008006" key="3">
    <source>
        <dbReference type="Google" id="ProtNLM"/>
    </source>
</evidence>
<dbReference type="Proteomes" id="UP000007962">
    <property type="component" value="Chromosome"/>
</dbReference>
<evidence type="ECO:0000313" key="1">
    <source>
        <dbReference type="EMBL" id="ACQ79307.1"/>
    </source>
</evidence>
<reference evidence="1 2" key="1">
    <citation type="journal article" date="2009" name="Stand. Genomic Sci.">
        <title>Complete genome sequence of Beutenbergia cavernae type strain (HKI 0122).</title>
        <authorList>
            <person name="Land M."/>
            <person name="Pukall R."/>
            <person name="Abt B."/>
            <person name="Goker M."/>
            <person name="Rohde M."/>
            <person name="Glavina Del Rio T."/>
            <person name="Tice H."/>
            <person name="Copeland A."/>
            <person name="Cheng J.F."/>
            <person name="Lucas S."/>
            <person name="Chen F."/>
            <person name="Nolan M."/>
            <person name="Bruce D."/>
            <person name="Goodwin L."/>
            <person name="Pitluck S."/>
            <person name="Ivanova N."/>
            <person name="Mavromatis K."/>
            <person name="Ovchinnikova G."/>
            <person name="Pati A."/>
            <person name="Chen A."/>
            <person name="Palaniappan K."/>
            <person name="Hauser L."/>
            <person name="Chang Y.J."/>
            <person name="Jefferies C.C."/>
            <person name="Saunders E."/>
            <person name="Brettin T."/>
            <person name="Detter J.C."/>
            <person name="Han C."/>
            <person name="Chain P."/>
            <person name="Bristow J."/>
            <person name="Eisen J.A."/>
            <person name="Markowitz V."/>
            <person name="Hugenholtz P."/>
            <person name="Kyrpides N.C."/>
            <person name="Klenk H.P."/>
            <person name="Lapidus A."/>
        </authorList>
    </citation>
    <scope>NUCLEOTIDE SEQUENCE [LARGE SCALE GENOMIC DNA]</scope>
    <source>
        <strain evidence="2">ATCC BAA-8 / DSM 12333 / NBRC 16432</strain>
    </source>
</reference>
<dbReference type="InterPro" id="IPR022536">
    <property type="entry name" value="EspC"/>
</dbReference>
<protein>
    <recommendedName>
        <fullName evidence="3">ESX-1 secretion-associated protein</fullName>
    </recommendedName>
</protein>
<organism evidence="1 2">
    <name type="scientific">Beutenbergia cavernae (strain ATCC BAA-8 / DSM 12333 / CCUG 43141 / JCM 11478 / NBRC 16432 / NCIMB 13614 / HKI 0122)</name>
    <dbReference type="NCBI Taxonomy" id="471853"/>
    <lineage>
        <taxon>Bacteria</taxon>
        <taxon>Bacillati</taxon>
        <taxon>Actinomycetota</taxon>
        <taxon>Actinomycetes</taxon>
        <taxon>Micrococcales</taxon>
        <taxon>Beutenbergiaceae</taxon>
        <taxon>Beutenbergia</taxon>
    </lineage>
</organism>
<dbReference type="GO" id="GO:0009306">
    <property type="term" value="P:protein secretion"/>
    <property type="evidence" value="ECO:0007669"/>
    <property type="project" value="InterPro"/>
</dbReference>
<dbReference type="OrthoDB" id="3688882at2"/>
<accession>C5C0C1</accession>
<dbReference type="Pfam" id="PF10824">
    <property type="entry name" value="T7SS_ESX_EspC"/>
    <property type="match status" value="1"/>
</dbReference>
<evidence type="ECO:0000313" key="2">
    <source>
        <dbReference type="Proteomes" id="UP000007962"/>
    </source>
</evidence>
<dbReference type="AlphaFoldDB" id="C5C0C1"/>